<evidence type="ECO:0000313" key="3">
    <source>
        <dbReference type="Proteomes" id="UP000070096"/>
    </source>
</evidence>
<keyword evidence="1" id="KW-1133">Transmembrane helix</keyword>
<organism evidence="2 3">
    <name type="scientific">Streptococcus gordonii</name>
    <dbReference type="NCBI Taxonomy" id="1302"/>
    <lineage>
        <taxon>Bacteria</taxon>
        <taxon>Bacillati</taxon>
        <taxon>Bacillota</taxon>
        <taxon>Bacilli</taxon>
        <taxon>Lactobacillales</taxon>
        <taxon>Streptococcaceae</taxon>
        <taxon>Streptococcus</taxon>
    </lineage>
</organism>
<reference evidence="2 3" key="1">
    <citation type="submission" date="2016-01" db="EMBL/GenBank/DDBJ databases">
        <title>Highly variable Streptococcus oralis are common among viridans streptococci isolated from primates.</title>
        <authorList>
            <person name="Denapaite D."/>
            <person name="Rieger M."/>
            <person name="Koendgen S."/>
            <person name="Brueckner R."/>
            <person name="Ochigava I."/>
            <person name="Kappeler P."/>
            <person name="Maetz-Rensing K."/>
            <person name="Leendertz F."/>
            <person name="Hakenbeck R."/>
        </authorList>
    </citation>
    <scope>NUCLEOTIDE SEQUENCE [LARGE SCALE GENOMIC DNA]</scope>
    <source>
        <strain evidence="2 3">DD07</strain>
    </source>
</reference>
<comment type="caution">
    <text evidence="2">The sequence shown here is derived from an EMBL/GenBank/DDBJ whole genome shotgun (WGS) entry which is preliminary data.</text>
</comment>
<proteinExistence type="predicted"/>
<dbReference type="AlphaFoldDB" id="A0A139N3Y5"/>
<protein>
    <submittedName>
        <fullName evidence="2">Uncharacterized protein</fullName>
    </submittedName>
</protein>
<evidence type="ECO:0000313" key="2">
    <source>
        <dbReference type="EMBL" id="KXT70642.1"/>
    </source>
</evidence>
<accession>A0A139N3Y5</accession>
<sequence length="145" mass="16264">MKVKYLSLFSGLLLFSQSLLHFLLMLGLPLGRLVFGGAYIVFPLWLRPVNFLLFSLWAFFSFSYLAFGGWLKSGLSSSGLRKVILVGTVFLFLATVFNFFISTSLLEKYLTGGLTFLAFLSSSLLHNKKNPIMIDRIAFDAEEGI</sequence>
<feature type="transmembrane region" description="Helical" evidence="1">
    <location>
        <begin position="83"/>
        <end position="103"/>
    </location>
</feature>
<name>A0A139N3Y5_STRGN</name>
<evidence type="ECO:0000256" key="1">
    <source>
        <dbReference type="SAM" id="Phobius"/>
    </source>
</evidence>
<dbReference type="Proteomes" id="UP000070096">
    <property type="component" value="Unassembled WGS sequence"/>
</dbReference>
<feature type="transmembrane region" description="Helical" evidence="1">
    <location>
        <begin position="109"/>
        <end position="126"/>
    </location>
</feature>
<feature type="transmembrane region" description="Helical" evidence="1">
    <location>
        <begin position="52"/>
        <end position="71"/>
    </location>
</feature>
<keyword evidence="1" id="KW-0472">Membrane</keyword>
<keyword evidence="1" id="KW-0812">Transmembrane</keyword>
<gene>
    <name evidence="2" type="ORF">SGODD07_01458</name>
</gene>
<dbReference type="EMBL" id="LQRC01000212">
    <property type="protein sequence ID" value="KXT70642.1"/>
    <property type="molecule type" value="Genomic_DNA"/>
</dbReference>